<proteinExistence type="predicted"/>
<gene>
    <name evidence="2" type="ORF">QM480_12400</name>
</gene>
<feature type="transmembrane region" description="Helical" evidence="1">
    <location>
        <begin position="232"/>
        <end position="254"/>
    </location>
</feature>
<evidence type="ECO:0000313" key="3">
    <source>
        <dbReference type="Proteomes" id="UP001236569"/>
    </source>
</evidence>
<keyword evidence="1" id="KW-1133">Transmembrane helix</keyword>
<feature type="transmembrane region" description="Helical" evidence="1">
    <location>
        <begin position="24"/>
        <end position="43"/>
    </location>
</feature>
<feature type="transmembrane region" description="Helical" evidence="1">
    <location>
        <begin position="55"/>
        <end position="76"/>
    </location>
</feature>
<sequence length="261" mass="30086">MNQTLDIQRLGWLIKRIWVENRKLFGMTYVIVVLLCIAAYYLWRDADGAVVDRDIRFGSLVVGMFGLGVLFANYIFRDFSHTPSTMSYLLLPASHLEKFLSGLFYVLIVYPIIIIATHSLIDYAAFEIIKSSYPITLMEQSVIPYKELFEDYFGVNETKFMNGITILVNFWTFTIMGTLFFQRLSLIKTAFLGFSSIATIALLEYLMFHSIIGDLNNNITFNTENDSLLTAYTTVGIVMLRFVLPLFWLLIAYLKLKEKEV</sequence>
<feature type="transmembrane region" description="Helical" evidence="1">
    <location>
        <begin position="160"/>
        <end position="181"/>
    </location>
</feature>
<evidence type="ECO:0000256" key="1">
    <source>
        <dbReference type="SAM" id="Phobius"/>
    </source>
</evidence>
<evidence type="ECO:0000313" key="2">
    <source>
        <dbReference type="EMBL" id="MDI9865131.1"/>
    </source>
</evidence>
<name>A0ABT6YNJ8_9BACT</name>
<evidence type="ECO:0008006" key="4">
    <source>
        <dbReference type="Google" id="ProtNLM"/>
    </source>
</evidence>
<accession>A0ABT6YNJ8</accession>
<dbReference type="RefSeq" id="WP_166580283.1">
    <property type="nucleotide sequence ID" value="NZ_JASHID010000008.1"/>
</dbReference>
<reference evidence="2 3" key="1">
    <citation type="submission" date="2023-05" db="EMBL/GenBank/DDBJ databases">
        <title>Novel species of genus Flectobacillus isolated from stream in China.</title>
        <authorList>
            <person name="Lu H."/>
        </authorList>
    </citation>
    <scope>NUCLEOTIDE SEQUENCE [LARGE SCALE GENOMIC DNA]</scope>
    <source>
        <strain evidence="2 3">DC10W</strain>
    </source>
</reference>
<comment type="caution">
    <text evidence="2">The sequence shown here is derived from an EMBL/GenBank/DDBJ whole genome shotgun (WGS) entry which is preliminary data.</text>
</comment>
<keyword evidence="1" id="KW-0472">Membrane</keyword>
<keyword evidence="3" id="KW-1185">Reference proteome</keyword>
<keyword evidence="1" id="KW-0812">Transmembrane</keyword>
<protein>
    <recommendedName>
        <fullName evidence="4">ABC transporter permease</fullName>
    </recommendedName>
</protein>
<organism evidence="2 3">
    <name type="scientific">Flectobacillus longus</name>
    <dbReference type="NCBI Taxonomy" id="2984207"/>
    <lineage>
        <taxon>Bacteria</taxon>
        <taxon>Pseudomonadati</taxon>
        <taxon>Bacteroidota</taxon>
        <taxon>Cytophagia</taxon>
        <taxon>Cytophagales</taxon>
        <taxon>Flectobacillaceae</taxon>
        <taxon>Flectobacillus</taxon>
    </lineage>
</organism>
<dbReference type="EMBL" id="JASHID010000008">
    <property type="protein sequence ID" value="MDI9865131.1"/>
    <property type="molecule type" value="Genomic_DNA"/>
</dbReference>
<feature type="transmembrane region" description="Helical" evidence="1">
    <location>
        <begin position="190"/>
        <end position="212"/>
    </location>
</feature>
<dbReference type="Proteomes" id="UP001236569">
    <property type="component" value="Unassembled WGS sequence"/>
</dbReference>
<feature type="transmembrane region" description="Helical" evidence="1">
    <location>
        <begin position="99"/>
        <end position="121"/>
    </location>
</feature>